<proteinExistence type="predicted"/>
<protein>
    <submittedName>
        <fullName evidence="2">Hemophore-related protein</fullName>
    </submittedName>
</protein>
<keyword evidence="1" id="KW-0732">Signal</keyword>
<comment type="caution">
    <text evidence="2">The sequence shown here is derived from an EMBL/GenBank/DDBJ whole genome shotgun (WGS) entry which is preliminary data.</text>
</comment>
<keyword evidence="3" id="KW-1185">Reference proteome</keyword>
<feature type="signal peptide" evidence="1">
    <location>
        <begin position="1"/>
        <end position="27"/>
    </location>
</feature>
<dbReference type="AlphaFoldDB" id="A0A9X2Z0S2"/>
<dbReference type="RefSeq" id="WP_263995690.1">
    <property type="nucleotide sequence ID" value="NZ_JACKVK010000008.1"/>
</dbReference>
<dbReference type="InterPro" id="IPR032407">
    <property type="entry name" value="MHB"/>
</dbReference>
<reference evidence="2" key="2">
    <citation type="journal article" date="2022" name="BMC Genomics">
        <title>Comparative genome analysis of mycobacteria focusing on tRNA and non-coding RNA.</title>
        <authorList>
            <person name="Behra P.R.K."/>
            <person name="Pettersson B.M.F."/>
            <person name="Ramesh M."/>
            <person name="Das S."/>
            <person name="Dasgupta S."/>
            <person name="Kirsebom L.A."/>
        </authorList>
    </citation>
    <scope>NUCLEOTIDE SEQUENCE</scope>
    <source>
        <strain evidence="2">DSM 44838</strain>
    </source>
</reference>
<sequence length="112" mass="11175">MALITKLAAGLGGVALAAMAGSGIASAAPGDAVILNSTCTYPQVIAAANAQDPVATAALQNDPAANGFLQGLVASPPGSPERQQKIDFVRSFPQAAQFNGLIMSVANSCNNY</sequence>
<dbReference type="EMBL" id="JACKVK010000008">
    <property type="protein sequence ID" value="MCV7420901.1"/>
    <property type="molecule type" value="Genomic_DNA"/>
</dbReference>
<evidence type="ECO:0000313" key="3">
    <source>
        <dbReference type="Proteomes" id="UP001141629"/>
    </source>
</evidence>
<organism evidence="2 3">
    <name type="scientific">Mycobacterium yunnanensis</name>
    <dbReference type="NCBI Taxonomy" id="368477"/>
    <lineage>
        <taxon>Bacteria</taxon>
        <taxon>Bacillati</taxon>
        <taxon>Actinomycetota</taxon>
        <taxon>Actinomycetes</taxon>
        <taxon>Mycobacteriales</taxon>
        <taxon>Mycobacteriaceae</taxon>
        <taxon>Mycobacterium</taxon>
    </lineage>
</organism>
<evidence type="ECO:0000256" key="1">
    <source>
        <dbReference type="SAM" id="SignalP"/>
    </source>
</evidence>
<accession>A0A9X2Z0S2</accession>
<evidence type="ECO:0000313" key="2">
    <source>
        <dbReference type="EMBL" id="MCV7420901.1"/>
    </source>
</evidence>
<name>A0A9X2Z0S2_9MYCO</name>
<reference evidence="2" key="1">
    <citation type="submission" date="2020-07" db="EMBL/GenBank/DDBJ databases">
        <authorList>
            <person name="Pettersson B.M.F."/>
            <person name="Behra P.R.K."/>
            <person name="Ramesh M."/>
            <person name="Das S."/>
            <person name="Dasgupta S."/>
            <person name="Kirsebom L.A."/>
        </authorList>
    </citation>
    <scope>NUCLEOTIDE SEQUENCE</scope>
    <source>
        <strain evidence="2">DSM 44838</strain>
    </source>
</reference>
<dbReference type="NCBIfam" id="TIGR04529">
    <property type="entry name" value="MTB_hemophore"/>
    <property type="match status" value="1"/>
</dbReference>
<feature type="chain" id="PRO_5040993060" evidence="1">
    <location>
        <begin position="28"/>
        <end position="112"/>
    </location>
</feature>
<dbReference type="Proteomes" id="UP001141629">
    <property type="component" value="Unassembled WGS sequence"/>
</dbReference>
<dbReference type="GO" id="GO:0020037">
    <property type="term" value="F:heme binding"/>
    <property type="evidence" value="ECO:0007669"/>
    <property type="project" value="InterPro"/>
</dbReference>
<gene>
    <name evidence="2" type="ORF">H7K45_10160</name>
</gene>